<accession>A0A8J2KWK1</accession>
<comment type="caution">
    <text evidence="1">The sequence shown here is derived from an EMBL/GenBank/DDBJ whole genome shotgun (WGS) entry which is preliminary data.</text>
</comment>
<protein>
    <submittedName>
        <fullName evidence="1">Uncharacterized protein</fullName>
    </submittedName>
</protein>
<name>A0A8J2KWK1_9HEXA</name>
<dbReference type="AlphaFoldDB" id="A0A8J2KWK1"/>
<proteinExistence type="predicted"/>
<dbReference type="EMBL" id="CAJVCH010253968">
    <property type="protein sequence ID" value="CAG7733705.1"/>
    <property type="molecule type" value="Genomic_DNA"/>
</dbReference>
<organism evidence="1 2">
    <name type="scientific">Allacma fusca</name>
    <dbReference type="NCBI Taxonomy" id="39272"/>
    <lineage>
        <taxon>Eukaryota</taxon>
        <taxon>Metazoa</taxon>
        <taxon>Ecdysozoa</taxon>
        <taxon>Arthropoda</taxon>
        <taxon>Hexapoda</taxon>
        <taxon>Collembola</taxon>
        <taxon>Symphypleona</taxon>
        <taxon>Sminthuridae</taxon>
        <taxon>Allacma</taxon>
    </lineage>
</organism>
<dbReference type="Proteomes" id="UP000708208">
    <property type="component" value="Unassembled WGS sequence"/>
</dbReference>
<evidence type="ECO:0000313" key="2">
    <source>
        <dbReference type="Proteomes" id="UP000708208"/>
    </source>
</evidence>
<reference evidence="1" key="1">
    <citation type="submission" date="2021-06" db="EMBL/GenBank/DDBJ databases">
        <authorList>
            <person name="Hodson N. C."/>
            <person name="Mongue J. A."/>
            <person name="Jaron S. K."/>
        </authorList>
    </citation>
    <scope>NUCLEOTIDE SEQUENCE</scope>
</reference>
<evidence type="ECO:0000313" key="1">
    <source>
        <dbReference type="EMBL" id="CAG7733705.1"/>
    </source>
</evidence>
<sequence length="69" mass="7814">MGGTTKLELLTTKAHFLTNYTKSILCEALERGGLKLNILSLRYLTTRAGPKIYCTQECYRKFANGTRIQ</sequence>
<gene>
    <name evidence="1" type="ORF">AFUS01_LOCUS22131</name>
</gene>
<keyword evidence="2" id="KW-1185">Reference proteome</keyword>